<dbReference type="PATRIC" id="fig|1603606.3.peg.881"/>
<feature type="signal peptide" evidence="1">
    <location>
        <begin position="1"/>
        <end position="19"/>
    </location>
</feature>
<protein>
    <submittedName>
        <fullName evidence="2">Uncharacterized protein</fullName>
    </submittedName>
</protein>
<sequence>MKILILALFLTLGALPAGAKTYEVISIQNGNAEIRDTDKHKLFKVKPGAPLEDGWTVVTVDKDAVIIEKWLNDEERIRGVLPARIQKEKKR</sequence>
<dbReference type="Proteomes" id="UP000057158">
    <property type="component" value="Chromosome"/>
</dbReference>
<dbReference type="RefSeq" id="WP_053549783.1">
    <property type="nucleotide sequence ID" value="NZ_CP010802.1"/>
</dbReference>
<gene>
    <name evidence="2" type="ORF">DSOUD_0802</name>
</gene>
<dbReference type="AlphaFoldDB" id="A0A0M3QF47"/>
<feature type="chain" id="PRO_5005787634" evidence="1">
    <location>
        <begin position="20"/>
        <end position="91"/>
    </location>
</feature>
<keyword evidence="1" id="KW-0732">Signal</keyword>
<reference evidence="2 3" key="1">
    <citation type="submission" date="2015-07" db="EMBL/GenBank/DDBJ databases">
        <title>Isolation and Genomic Characterization of a Novel Halophilic Metal-Reducing Deltaproteobacterium from the Deep Subsurface.</title>
        <authorList>
            <person name="Badalamenti J.P."/>
            <person name="Summers Z.M."/>
            <person name="Gralnick J.A."/>
            <person name="Bond D.R."/>
        </authorList>
    </citation>
    <scope>NUCLEOTIDE SEQUENCE [LARGE SCALE GENOMIC DNA]</scope>
    <source>
        <strain evidence="2 3">WTL</strain>
    </source>
</reference>
<evidence type="ECO:0000256" key="1">
    <source>
        <dbReference type="SAM" id="SignalP"/>
    </source>
</evidence>
<evidence type="ECO:0000313" key="3">
    <source>
        <dbReference type="Proteomes" id="UP000057158"/>
    </source>
</evidence>
<dbReference type="KEGG" id="des:DSOUD_0802"/>
<accession>A0A0M3QF47</accession>
<name>A0A0M3QF47_9BACT</name>
<evidence type="ECO:0000313" key="2">
    <source>
        <dbReference type="EMBL" id="ALC15589.1"/>
    </source>
</evidence>
<organism evidence="2 3">
    <name type="scientific">Desulfuromonas soudanensis</name>
    <dbReference type="NCBI Taxonomy" id="1603606"/>
    <lineage>
        <taxon>Bacteria</taxon>
        <taxon>Pseudomonadati</taxon>
        <taxon>Thermodesulfobacteriota</taxon>
        <taxon>Desulfuromonadia</taxon>
        <taxon>Desulfuromonadales</taxon>
        <taxon>Desulfuromonadaceae</taxon>
        <taxon>Desulfuromonas</taxon>
    </lineage>
</organism>
<proteinExistence type="predicted"/>
<dbReference type="EMBL" id="CP010802">
    <property type="protein sequence ID" value="ALC15589.1"/>
    <property type="molecule type" value="Genomic_DNA"/>
</dbReference>
<keyword evidence="3" id="KW-1185">Reference proteome</keyword>